<organism evidence="3 4">
    <name type="scientific">Trebonia kvetii</name>
    <dbReference type="NCBI Taxonomy" id="2480626"/>
    <lineage>
        <taxon>Bacteria</taxon>
        <taxon>Bacillati</taxon>
        <taxon>Actinomycetota</taxon>
        <taxon>Actinomycetes</taxon>
        <taxon>Streptosporangiales</taxon>
        <taxon>Treboniaceae</taxon>
        <taxon>Trebonia</taxon>
    </lineage>
</organism>
<keyword evidence="4" id="KW-1185">Reference proteome</keyword>
<name>A0A6P2BR65_9ACTN</name>
<keyword evidence="2" id="KW-0472">Membrane</keyword>
<gene>
    <name evidence="3" type="ORF">EAS64_35645</name>
</gene>
<feature type="region of interest" description="Disordered" evidence="1">
    <location>
        <begin position="110"/>
        <end position="135"/>
    </location>
</feature>
<evidence type="ECO:0000313" key="3">
    <source>
        <dbReference type="EMBL" id="TVZ00696.1"/>
    </source>
</evidence>
<accession>A0A6P2BR65</accession>
<dbReference type="AlphaFoldDB" id="A0A6P2BR65"/>
<protein>
    <submittedName>
        <fullName evidence="3">Uncharacterized protein</fullName>
    </submittedName>
</protein>
<proteinExistence type="predicted"/>
<sequence length="135" mass="14532">MKTGAGLALICVGAILAFAVTTNTSVFNLHTAGWVLMLIGVIGLLLPNRTYGWLGRRLLVRRSYPSGRVERIPVPPYVARNPGTSRMELGLPPRPTLLDQEDDPIEDAYQNAGSRQAGGAAGGTTEIVEDLYEEP</sequence>
<reference evidence="3 4" key="1">
    <citation type="submission" date="2018-11" db="EMBL/GenBank/DDBJ databases">
        <title>Trebonia kvetii gen.nov., sp.nov., a novel acidophilic actinobacterium, and proposal of the new actinobacterial family Treboniaceae fam. nov.</title>
        <authorList>
            <person name="Rapoport D."/>
            <person name="Sagova-Mareckova M."/>
            <person name="Sedlacek I."/>
            <person name="Provaznik J."/>
            <person name="Kralova S."/>
            <person name="Pavlinic D."/>
            <person name="Benes V."/>
            <person name="Kopecky J."/>
        </authorList>
    </citation>
    <scope>NUCLEOTIDE SEQUENCE [LARGE SCALE GENOMIC DNA]</scope>
    <source>
        <strain evidence="3 4">15Tr583</strain>
    </source>
</reference>
<keyword evidence="2" id="KW-1133">Transmembrane helix</keyword>
<feature type="transmembrane region" description="Helical" evidence="2">
    <location>
        <begin position="29"/>
        <end position="47"/>
    </location>
</feature>
<dbReference type="Proteomes" id="UP000460272">
    <property type="component" value="Unassembled WGS sequence"/>
</dbReference>
<evidence type="ECO:0000256" key="1">
    <source>
        <dbReference type="SAM" id="MobiDB-lite"/>
    </source>
</evidence>
<evidence type="ECO:0000256" key="2">
    <source>
        <dbReference type="SAM" id="Phobius"/>
    </source>
</evidence>
<dbReference type="EMBL" id="RPFW01000008">
    <property type="protein sequence ID" value="TVZ00696.1"/>
    <property type="molecule type" value="Genomic_DNA"/>
</dbReference>
<keyword evidence="2" id="KW-0812">Transmembrane</keyword>
<dbReference type="RefSeq" id="WP_145860356.1">
    <property type="nucleotide sequence ID" value="NZ_RPFW01000008.1"/>
</dbReference>
<evidence type="ECO:0000313" key="4">
    <source>
        <dbReference type="Proteomes" id="UP000460272"/>
    </source>
</evidence>
<comment type="caution">
    <text evidence="3">The sequence shown here is derived from an EMBL/GenBank/DDBJ whole genome shotgun (WGS) entry which is preliminary data.</text>
</comment>